<evidence type="ECO:0000256" key="4">
    <source>
        <dbReference type="PROSITE-ProRule" id="PRU00339"/>
    </source>
</evidence>
<dbReference type="PROSITE" id="PS50005">
    <property type="entry name" value="TPR"/>
    <property type="match status" value="1"/>
</dbReference>
<sequence>MAEESAPAATTAVISSDEKNFVVSFIQFIRHKVSANQCTEDQIEALEVAVQCMESAFGLTDANYAFQPSKPLLDVFIAAEGLPSGEDKLPEPTEAEIAEANKLKEEGNDLMKASQFDAAVSKYNEAIKLNRDPVYFCNRAAAYCRLEQYDLAIQDCRTALALDPKYSKAYGRMGLPFGKRWGKTSMLIHDILLVLKAARKIFPRASVEGCIFHLGQAWTRRRNALGLTFYAQGVQKDPAVADWWHIIRGVPFLPLRLRREVRALTTPPVPAEHPAYTRCVKFLDYLRDTWLTGTFQDLWCKFGIYSLRTTNTAEAYHRKLKDLFKCAHPPLATLIKALREIDLQARCMLMYKEKHPNQEKRLRARDRRRRERVERYMRR</sequence>
<organism evidence="7 8">
    <name type="scientific">Ancylostoma ceylanicum</name>
    <dbReference type="NCBI Taxonomy" id="53326"/>
    <lineage>
        <taxon>Eukaryota</taxon>
        <taxon>Metazoa</taxon>
        <taxon>Ecdysozoa</taxon>
        <taxon>Nematoda</taxon>
        <taxon>Chromadorea</taxon>
        <taxon>Rhabditida</taxon>
        <taxon>Rhabditina</taxon>
        <taxon>Rhabditomorpha</taxon>
        <taxon>Strongyloidea</taxon>
        <taxon>Ancylostomatidae</taxon>
        <taxon>Ancylostomatinae</taxon>
        <taxon>Ancylostoma</taxon>
    </lineage>
</organism>
<dbReference type="Gene3D" id="1.25.40.10">
    <property type="entry name" value="Tetratricopeptide repeat domain"/>
    <property type="match status" value="1"/>
</dbReference>
<dbReference type="Pfam" id="PF16546">
    <property type="entry name" value="SGTA_dimer"/>
    <property type="match status" value="1"/>
</dbReference>
<evidence type="ECO:0000256" key="2">
    <source>
        <dbReference type="ARBA" id="ARBA00022737"/>
    </source>
</evidence>
<name>A0A0D6LFH0_9BILA</name>
<accession>A0A0D6LFH0</accession>
<evidence type="ECO:0000256" key="5">
    <source>
        <dbReference type="SAM" id="MobiDB-lite"/>
    </source>
</evidence>
<dbReference type="PANTHER" id="PTHR45831:SF2">
    <property type="entry name" value="LD24721P"/>
    <property type="match status" value="1"/>
</dbReference>
<dbReference type="GO" id="GO:0016020">
    <property type="term" value="C:membrane"/>
    <property type="evidence" value="ECO:0007669"/>
    <property type="project" value="TreeGrafter"/>
</dbReference>
<evidence type="ECO:0000313" key="7">
    <source>
        <dbReference type="EMBL" id="EPB66397.1"/>
    </source>
</evidence>
<dbReference type="GO" id="GO:0006620">
    <property type="term" value="P:post-translational protein targeting to endoplasmic reticulum membrane"/>
    <property type="evidence" value="ECO:0007669"/>
    <property type="project" value="TreeGrafter"/>
</dbReference>
<dbReference type="SUPFAM" id="SSF48452">
    <property type="entry name" value="TPR-like"/>
    <property type="match status" value="1"/>
</dbReference>
<evidence type="ECO:0000256" key="1">
    <source>
        <dbReference type="ARBA" id="ARBA00008175"/>
    </source>
</evidence>
<dbReference type="AlphaFoldDB" id="A0A0D6LFH0"/>
<dbReference type="GO" id="GO:0072380">
    <property type="term" value="C:TRC complex"/>
    <property type="evidence" value="ECO:0007669"/>
    <property type="project" value="TreeGrafter"/>
</dbReference>
<feature type="domain" description="SGTA homodimerisation" evidence="6">
    <location>
        <begin position="18"/>
        <end position="76"/>
    </location>
</feature>
<dbReference type="SMART" id="SM00028">
    <property type="entry name" value="TPR"/>
    <property type="match status" value="2"/>
</dbReference>
<evidence type="ECO:0000259" key="6">
    <source>
        <dbReference type="Pfam" id="PF16546"/>
    </source>
</evidence>
<feature type="region of interest" description="Disordered" evidence="5">
    <location>
        <begin position="358"/>
        <end position="379"/>
    </location>
</feature>
<dbReference type="EMBL" id="KE126169">
    <property type="protein sequence ID" value="EPB66397.1"/>
    <property type="molecule type" value="Genomic_DNA"/>
</dbReference>
<evidence type="ECO:0000256" key="3">
    <source>
        <dbReference type="ARBA" id="ARBA00022803"/>
    </source>
</evidence>
<dbReference type="Pfam" id="PF00515">
    <property type="entry name" value="TPR_1"/>
    <property type="match status" value="1"/>
</dbReference>
<keyword evidence="2" id="KW-0677">Repeat</keyword>
<keyword evidence="3 4" id="KW-0802">TPR repeat</keyword>
<dbReference type="Gene3D" id="1.20.5.420">
    <property type="entry name" value="Immunoglobulin FC, subunit C"/>
    <property type="match status" value="1"/>
</dbReference>
<dbReference type="InterPro" id="IPR011990">
    <property type="entry name" value="TPR-like_helical_dom_sf"/>
</dbReference>
<dbReference type="GO" id="GO:0060090">
    <property type="term" value="F:molecular adaptor activity"/>
    <property type="evidence" value="ECO:0007669"/>
    <property type="project" value="TreeGrafter"/>
</dbReference>
<dbReference type="InterPro" id="IPR032374">
    <property type="entry name" value="SGTA_dimer"/>
</dbReference>
<gene>
    <name evidence="7" type="ORF">ANCCEY_14513</name>
</gene>
<proteinExistence type="inferred from homology"/>
<dbReference type="InterPro" id="IPR047150">
    <property type="entry name" value="SGT"/>
</dbReference>
<protein>
    <submittedName>
        <fullName evidence="7">Tetratricopeptide repeat protein</fullName>
    </submittedName>
</protein>
<reference evidence="7 8" key="1">
    <citation type="submission" date="2013-05" db="EMBL/GenBank/DDBJ databases">
        <title>Draft genome of the parasitic nematode Anyclostoma ceylanicum.</title>
        <authorList>
            <person name="Mitreva M."/>
        </authorList>
    </citation>
    <scope>NUCLEOTIDE SEQUENCE [LARGE SCALE GENOMIC DNA]</scope>
</reference>
<dbReference type="PANTHER" id="PTHR45831">
    <property type="entry name" value="LD24721P"/>
    <property type="match status" value="1"/>
</dbReference>
<evidence type="ECO:0000313" key="8">
    <source>
        <dbReference type="Proteomes" id="UP000054495"/>
    </source>
</evidence>
<keyword evidence="8" id="KW-1185">Reference proteome</keyword>
<dbReference type="Proteomes" id="UP000054495">
    <property type="component" value="Unassembled WGS sequence"/>
</dbReference>
<comment type="similarity">
    <text evidence="1">Belongs to the SGT family.</text>
</comment>
<feature type="repeat" description="TPR" evidence="4">
    <location>
        <begin position="133"/>
        <end position="166"/>
    </location>
</feature>
<dbReference type="InterPro" id="IPR019734">
    <property type="entry name" value="TPR_rpt"/>
</dbReference>